<gene>
    <name evidence="1" type="ORF">OFUS_LOCUS14564</name>
</gene>
<dbReference type="Proteomes" id="UP000749559">
    <property type="component" value="Unassembled WGS sequence"/>
</dbReference>
<proteinExistence type="predicted"/>
<dbReference type="Gene3D" id="3.40.225.10">
    <property type="entry name" value="Class II aldolase/adducin N-terminal domain"/>
    <property type="match status" value="1"/>
</dbReference>
<keyword evidence="2" id="KW-1185">Reference proteome</keyword>
<evidence type="ECO:0000313" key="2">
    <source>
        <dbReference type="Proteomes" id="UP000749559"/>
    </source>
</evidence>
<reference evidence="1" key="1">
    <citation type="submission" date="2022-03" db="EMBL/GenBank/DDBJ databases">
        <authorList>
            <person name="Martin C."/>
        </authorList>
    </citation>
    <scope>NUCLEOTIDE SEQUENCE</scope>
</reference>
<accession>A0A8J1UIX7</accession>
<dbReference type="OrthoDB" id="2359822at2759"/>
<protein>
    <submittedName>
        <fullName evidence="1">Uncharacterized protein</fullName>
    </submittedName>
</protein>
<name>A0A8J1UIX7_OWEFU</name>
<evidence type="ECO:0000313" key="1">
    <source>
        <dbReference type="EMBL" id="CAH1789157.1"/>
    </source>
</evidence>
<dbReference type="EMBL" id="CAIIXF020000007">
    <property type="protein sequence ID" value="CAH1789157.1"/>
    <property type="molecule type" value="Genomic_DNA"/>
</dbReference>
<dbReference type="AlphaFoldDB" id="A0A8J1UIX7"/>
<dbReference type="SUPFAM" id="SSF53639">
    <property type="entry name" value="AraD/HMP-PK domain-like"/>
    <property type="match status" value="1"/>
</dbReference>
<comment type="caution">
    <text evidence="1">The sequence shown here is derived from an EMBL/GenBank/DDBJ whole genome shotgun (WGS) entry which is preliminary data.</text>
</comment>
<dbReference type="InterPro" id="IPR036409">
    <property type="entry name" value="Aldolase_II/adducin_N_sf"/>
</dbReference>
<organism evidence="1 2">
    <name type="scientific">Owenia fusiformis</name>
    <name type="common">Polychaete worm</name>
    <dbReference type="NCBI Taxonomy" id="6347"/>
    <lineage>
        <taxon>Eukaryota</taxon>
        <taxon>Metazoa</taxon>
        <taxon>Spiralia</taxon>
        <taxon>Lophotrochozoa</taxon>
        <taxon>Annelida</taxon>
        <taxon>Polychaeta</taxon>
        <taxon>Sedentaria</taxon>
        <taxon>Canalipalpata</taxon>
        <taxon>Sabellida</taxon>
        <taxon>Oweniida</taxon>
        <taxon>Oweniidae</taxon>
        <taxon>Owenia</taxon>
    </lineage>
</organism>
<sequence>MSFFKKYAKSLIMIGPPVFGCTLYMVFEGSKRFKRKTTLGMPENAEDKSLRSGEARVKFAVKFKSTIQQYLTPAQRSTQRDLCASLAKALWEIEESGAAPVAPDGKVGGNGAVLFNNNGKTELLISKSGKDAGKLMDVDLDVCLVTDFNREKWSADFCSESESVLPSSDTPLHHTALINTMKFDWSEHPTAALHGHAIADEASAKKLDIPISTEETLFSTPADSDALMNLIREYPYPAYKIYIRKGHGFVIMGKDVQETIDIFNEKVKPYCSK</sequence>